<dbReference type="InterPro" id="IPR019800">
    <property type="entry name" value="Glyco_hydro_3_AS"/>
</dbReference>
<evidence type="ECO:0000259" key="6">
    <source>
        <dbReference type="Pfam" id="PF00933"/>
    </source>
</evidence>
<sequence length="845" mass="89020">MTIHRTRTARTRIPLRLAAACALALAACGTAAAPAAPALTSWPHLRSAIRPDAALEARVREIVAHMTLAQKVGQMTQAEIKTVTPDDVRTYYLGSVLNGGGSWPGNDKHAHAADWLKLADAYYDASMATDMATKVPMIWGTDAVHGHNNVYGATMFPHNIGLGATRDADLARAIGAATGKAVRATGIAWAFGPTVAVVRDDRWGRTYESYSEDPQLVKRLAGPYVKGLQDAFKSDVNVIASVKHFMADGGTEFGVNTGVAKVSERDMINIHAQGYYAGIEAGAQTVMASFNSWNDVAAGRDHGKVHGSRYMLTEILKDKMGFDGFVVTDWNGIGEVPGCRNDSCVQAINAGVDMVMAPTDWKAFIANTIQDVEAGRIPQARIDDAVSRIVRVKLRAGVFGKRPSQSAWAGKDDALLAKDLGRRAVRESLVLLKNEGPALPLAPSKRILVVGKAADSMANQTGGWALTWQGTANTNADFPQADTILAGLKAAGVDVTYSADAADVDPTQFDTVIAVIGEAPYAEGDGDIAPSGTLRHSSRYPEDLAVLQKVHGKGKPVVTVFLSGRPLWVNDLLNLSDTFIAAWLPGTEGKGVSDLLVADKGAKPYEFTGKLSFSWPKGVCQTPLNVGDAGYAPLFAYGYGLKRGERSHLGTLDATYPAGGCSSADTYTVYGQADRASFPLRIVSGTQAVPLGADLNAGTSLPGIAVAIAQIKTQQDAKLVTWTGPATFEAHGPRPLVLPAALAGKAALRFDTLVDRAPAGKVTIAMACGGTPCGTALDATRLFTRLAGKGRQSVAIPLACFRAHGADRARVDTPFRVTSDGPFAAAFGNVDVTSAADAVACEDLQ</sequence>
<gene>
    <name evidence="9" type="ORF">NX784_00735</name>
</gene>
<protein>
    <submittedName>
        <fullName evidence="9">Exo 1,3/1,4-beta-D-glucan glucohydrolase</fullName>
    </submittedName>
</protein>
<dbReference type="SUPFAM" id="SSF51445">
    <property type="entry name" value="(Trans)glycosidases"/>
    <property type="match status" value="1"/>
</dbReference>
<comment type="caution">
    <text evidence="9">The sequence shown here is derived from an EMBL/GenBank/DDBJ whole genome shotgun (WGS) entry which is preliminary data.</text>
</comment>
<dbReference type="PANTHER" id="PTHR30620">
    <property type="entry name" value="PERIPLASMIC BETA-GLUCOSIDASE-RELATED"/>
    <property type="match status" value="1"/>
</dbReference>
<dbReference type="SUPFAM" id="SSF52279">
    <property type="entry name" value="Beta-D-glucan exohydrolase, C-terminal domain"/>
    <property type="match status" value="1"/>
</dbReference>
<reference evidence="9 10" key="1">
    <citation type="submission" date="2022-08" db="EMBL/GenBank/DDBJ databases">
        <title>Reclassification of Massilia species as members of the genera Telluria, Duganella, Pseudoduganella, Mokoshia gen. nov. and Zemynaea gen. nov. using orthogonal and non-orthogonal genome-based approaches.</title>
        <authorList>
            <person name="Bowman J.P."/>
        </authorList>
    </citation>
    <scope>NUCLEOTIDE SEQUENCE [LARGE SCALE GENOMIC DNA]</scope>
    <source>
        <strain evidence="9 10">JCM 31316</strain>
    </source>
</reference>
<dbReference type="Pfam" id="PF01915">
    <property type="entry name" value="Glyco_hydro_3_C"/>
    <property type="match status" value="1"/>
</dbReference>
<evidence type="ECO:0000256" key="5">
    <source>
        <dbReference type="SAM" id="SignalP"/>
    </source>
</evidence>
<dbReference type="Gene3D" id="3.40.50.1700">
    <property type="entry name" value="Glycoside hydrolase family 3 C-terminal domain"/>
    <property type="match status" value="1"/>
</dbReference>
<feature type="domain" description="Glycoside hydrolase family 3 N-terminal" evidence="6">
    <location>
        <begin position="67"/>
        <end position="392"/>
    </location>
</feature>
<dbReference type="PRINTS" id="PR00133">
    <property type="entry name" value="GLHYDRLASE3"/>
</dbReference>
<evidence type="ECO:0000256" key="1">
    <source>
        <dbReference type="ARBA" id="ARBA00005336"/>
    </source>
</evidence>
<dbReference type="InterPro" id="IPR001764">
    <property type="entry name" value="Glyco_hydro_3_N"/>
</dbReference>
<accession>A0ABT1ZJN5</accession>
<dbReference type="InterPro" id="IPR041443">
    <property type="entry name" value="Exop_C"/>
</dbReference>
<evidence type="ECO:0000256" key="2">
    <source>
        <dbReference type="ARBA" id="ARBA00022801"/>
    </source>
</evidence>
<keyword evidence="10" id="KW-1185">Reference proteome</keyword>
<comment type="similarity">
    <text evidence="1 4">Belongs to the glycosyl hydrolase 3 family.</text>
</comment>
<evidence type="ECO:0000259" key="7">
    <source>
        <dbReference type="Pfam" id="PF01915"/>
    </source>
</evidence>
<dbReference type="EMBL" id="JANUGW010000001">
    <property type="protein sequence ID" value="MCS0580108.1"/>
    <property type="molecule type" value="Genomic_DNA"/>
</dbReference>
<dbReference type="PROSITE" id="PS51257">
    <property type="entry name" value="PROKAR_LIPOPROTEIN"/>
    <property type="match status" value="1"/>
</dbReference>
<proteinExistence type="inferred from homology"/>
<keyword evidence="3 4" id="KW-0326">Glycosidase</keyword>
<evidence type="ECO:0000259" key="8">
    <source>
        <dbReference type="Pfam" id="PF18559"/>
    </source>
</evidence>
<organism evidence="9 10">
    <name type="scientific">Massilia pinisoli</name>
    <dbReference type="NCBI Taxonomy" id="1772194"/>
    <lineage>
        <taxon>Bacteria</taxon>
        <taxon>Pseudomonadati</taxon>
        <taxon>Pseudomonadota</taxon>
        <taxon>Betaproteobacteria</taxon>
        <taxon>Burkholderiales</taxon>
        <taxon>Oxalobacteraceae</taxon>
        <taxon>Telluria group</taxon>
        <taxon>Massilia</taxon>
    </lineage>
</organism>
<dbReference type="Pfam" id="PF00933">
    <property type="entry name" value="Glyco_hydro_3"/>
    <property type="match status" value="1"/>
</dbReference>
<evidence type="ECO:0000256" key="3">
    <source>
        <dbReference type="ARBA" id="ARBA00023295"/>
    </source>
</evidence>
<dbReference type="InterPro" id="IPR036962">
    <property type="entry name" value="Glyco_hydro_3_N_sf"/>
</dbReference>
<feature type="domain" description="Glycoside hydrolase family 3 C-terminal" evidence="7">
    <location>
        <begin position="429"/>
        <end position="641"/>
    </location>
</feature>
<evidence type="ECO:0000313" key="10">
    <source>
        <dbReference type="Proteomes" id="UP001204151"/>
    </source>
</evidence>
<keyword evidence="2 4" id="KW-0378">Hydrolase</keyword>
<dbReference type="PROSITE" id="PS00775">
    <property type="entry name" value="GLYCOSYL_HYDROL_F3"/>
    <property type="match status" value="1"/>
</dbReference>
<feature type="signal peptide" evidence="5">
    <location>
        <begin position="1"/>
        <end position="26"/>
    </location>
</feature>
<name>A0ABT1ZJN5_9BURK</name>
<feature type="chain" id="PRO_5046191789" evidence="5">
    <location>
        <begin position="27"/>
        <end position="845"/>
    </location>
</feature>
<dbReference type="RefSeq" id="WP_258814760.1">
    <property type="nucleotide sequence ID" value="NZ_JANUGW010000001.1"/>
</dbReference>
<dbReference type="Gene3D" id="3.20.20.300">
    <property type="entry name" value="Glycoside hydrolase, family 3, N-terminal domain"/>
    <property type="match status" value="1"/>
</dbReference>
<dbReference type="InterPro" id="IPR017853">
    <property type="entry name" value="GH"/>
</dbReference>
<feature type="domain" description="ExoP galactose-binding-like" evidence="8">
    <location>
        <begin position="701"/>
        <end position="830"/>
    </location>
</feature>
<dbReference type="PANTHER" id="PTHR30620:SF77">
    <property type="entry name" value="LYSOSOMAL BETA GLUCOSIDASE-LIKE"/>
    <property type="match status" value="1"/>
</dbReference>
<evidence type="ECO:0000313" key="9">
    <source>
        <dbReference type="EMBL" id="MCS0580108.1"/>
    </source>
</evidence>
<dbReference type="Pfam" id="PF18559">
    <property type="entry name" value="Exop_C"/>
    <property type="match status" value="1"/>
</dbReference>
<dbReference type="InterPro" id="IPR051915">
    <property type="entry name" value="Cellulose_Degrad_GH3"/>
</dbReference>
<dbReference type="InterPro" id="IPR036881">
    <property type="entry name" value="Glyco_hydro_3_C_sf"/>
</dbReference>
<keyword evidence="5" id="KW-0732">Signal</keyword>
<evidence type="ECO:0000256" key="4">
    <source>
        <dbReference type="RuleBase" id="RU361161"/>
    </source>
</evidence>
<dbReference type="Proteomes" id="UP001204151">
    <property type="component" value="Unassembled WGS sequence"/>
</dbReference>
<dbReference type="Gene3D" id="2.60.120.430">
    <property type="entry name" value="Galactose-binding lectin"/>
    <property type="match status" value="1"/>
</dbReference>
<dbReference type="InterPro" id="IPR002772">
    <property type="entry name" value="Glyco_hydro_3_C"/>
</dbReference>